<evidence type="ECO:0000256" key="1">
    <source>
        <dbReference type="SAM" id="SignalP"/>
    </source>
</evidence>
<dbReference type="AlphaFoldDB" id="A0A1F6GAC8"/>
<reference evidence="2 3" key="1">
    <citation type="journal article" date="2016" name="Nat. Commun.">
        <title>Thousands of microbial genomes shed light on interconnected biogeochemical processes in an aquifer system.</title>
        <authorList>
            <person name="Anantharaman K."/>
            <person name="Brown C.T."/>
            <person name="Hug L.A."/>
            <person name="Sharon I."/>
            <person name="Castelle C.J."/>
            <person name="Probst A.J."/>
            <person name="Thomas B.C."/>
            <person name="Singh A."/>
            <person name="Wilkins M.J."/>
            <person name="Karaoz U."/>
            <person name="Brodie E.L."/>
            <person name="Williams K.H."/>
            <person name="Hubbard S.S."/>
            <person name="Banfield J.F."/>
        </authorList>
    </citation>
    <scope>NUCLEOTIDE SEQUENCE [LARGE SCALE GENOMIC DNA]</scope>
</reference>
<evidence type="ECO:0000313" key="3">
    <source>
        <dbReference type="Proteomes" id="UP000178449"/>
    </source>
</evidence>
<feature type="chain" id="PRO_5009524610" evidence="1">
    <location>
        <begin position="20"/>
        <end position="164"/>
    </location>
</feature>
<protein>
    <submittedName>
        <fullName evidence="2">Uncharacterized protein</fullName>
    </submittedName>
</protein>
<dbReference type="Proteomes" id="UP000178449">
    <property type="component" value="Unassembled WGS sequence"/>
</dbReference>
<comment type="caution">
    <text evidence="2">The sequence shown here is derived from an EMBL/GenBank/DDBJ whole genome shotgun (WGS) entry which is preliminary data.</text>
</comment>
<evidence type="ECO:0000313" key="2">
    <source>
        <dbReference type="EMBL" id="OGG95060.1"/>
    </source>
</evidence>
<accession>A0A1F6GAC8</accession>
<sequence>MKSLLPLFLLIFFSPSLWAQDLKVQWPMGWQMEKSVNEPLKAGSAQQKTVEYWKGPEAGQEAKLEHLPVRTPPVKIFNDFANSRSCTELKRIFEAKGQLKEGAFASYKFLLRCPIESGYRFWVGAAVKGDKIGYLFYFTFEASDLLPEEIVGRYEQTPGYLSLK</sequence>
<dbReference type="EMBL" id="MFNE01000028">
    <property type="protein sequence ID" value="OGG95060.1"/>
    <property type="molecule type" value="Genomic_DNA"/>
</dbReference>
<proteinExistence type="predicted"/>
<feature type="signal peptide" evidence="1">
    <location>
        <begin position="1"/>
        <end position="19"/>
    </location>
</feature>
<name>A0A1F6GAC8_9PROT</name>
<gene>
    <name evidence="2" type="ORF">A2527_12585</name>
</gene>
<keyword evidence="1" id="KW-0732">Signal</keyword>
<organism evidence="2 3">
    <name type="scientific">Candidatus Lambdaproteobacteria bacterium RIFOXYD2_FULL_50_16</name>
    <dbReference type="NCBI Taxonomy" id="1817772"/>
    <lineage>
        <taxon>Bacteria</taxon>
        <taxon>Pseudomonadati</taxon>
        <taxon>Pseudomonadota</taxon>
        <taxon>Candidatus Lambdaproteobacteria</taxon>
    </lineage>
</organism>